<sequence length="101" mass="11823">MSRPELLPPVHYTTAKSSPSSSTPFTYLIPLKTRHVFNFFLEFFVSLPSHLFMQTKNVWIEKGMFLPYFYFSTFIFSLFLLFIGYVCVPDNSVPHKMSNPK</sequence>
<organism evidence="1 2">
    <name type="scientific">Meloidogyne enterolobii</name>
    <name type="common">Root-knot nematode worm</name>
    <name type="synonym">Meloidogyne mayaguensis</name>
    <dbReference type="NCBI Taxonomy" id="390850"/>
    <lineage>
        <taxon>Eukaryota</taxon>
        <taxon>Metazoa</taxon>
        <taxon>Ecdysozoa</taxon>
        <taxon>Nematoda</taxon>
        <taxon>Chromadorea</taxon>
        <taxon>Rhabditida</taxon>
        <taxon>Tylenchina</taxon>
        <taxon>Tylenchomorpha</taxon>
        <taxon>Tylenchoidea</taxon>
        <taxon>Meloidogynidae</taxon>
        <taxon>Meloidogyninae</taxon>
        <taxon>Meloidogyne</taxon>
    </lineage>
</organism>
<proteinExistence type="predicted"/>
<comment type="caution">
    <text evidence="1">The sequence shown here is derived from an EMBL/GenBank/DDBJ whole genome shotgun (WGS) entry which is preliminary data.</text>
</comment>
<dbReference type="EMBL" id="CAVMJV010000155">
    <property type="protein sequence ID" value="CAK5115742.1"/>
    <property type="molecule type" value="Genomic_DNA"/>
</dbReference>
<protein>
    <submittedName>
        <fullName evidence="1">Uncharacterized protein</fullName>
    </submittedName>
</protein>
<name>A0ACB1B019_MELEN</name>
<reference evidence="1" key="1">
    <citation type="submission" date="2023-11" db="EMBL/GenBank/DDBJ databases">
        <authorList>
            <person name="Poullet M."/>
        </authorList>
    </citation>
    <scope>NUCLEOTIDE SEQUENCE</scope>
    <source>
        <strain evidence="1">E1834</strain>
    </source>
</reference>
<evidence type="ECO:0000313" key="2">
    <source>
        <dbReference type="Proteomes" id="UP001497535"/>
    </source>
</evidence>
<dbReference type="Proteomes" id="UP001497535">
    <property type="component" value="Unassembled WGS sequence"/>
</dbReference>
<keyword evidence="2" id="KW-1185">Reference proteome</keyword>
<accession>A0ACB1B019</accession>
<gene>
    <name evidence="1" type="ORF">MENTE1834_LOCUS45666</name>
</gene>
<evidence type="ECO:0000313" key="1">
    <source>
        <dbReference type="EMBL" id="CAK5115742.1"/>
    </source>
</evidence>